<sequence>MTRHVYHSRKQAERTAGRGAAHVSSLELPLLQGMFMSEIHLGRGEGLPPHGHPDTDELCYIIQGDISYSLVDPESHRSLVFQAVPGQVVHAPTGWCHWITSLSHGTILLLIYRTGHPLQIDLAPLWPYSLYEEDAGVGDDPNKQLYSKTLLTPVPLQNRIESETPEKPLPGPPWLKTGHLNNKTTRSR</sequence>
<dbReference type="SUPFAM" id="SSF51182">
    <property type="entry name" value="RmlC-like cupins"/>
    <property type="match status" value="1"/>
</dbReference>
<dbReference type="Pfam" id="PF00190">
    <property type="entry name" value="Cupin_1"/>
    <property type="match status" value="1"/>
</dbReference>
<keyword evidence="4" id="KW-1185">Reference proteome</keyword>
<evidence type="ECO:0000259" key="2">
    <source>
        <dbReference type="Pfam" id="PF00190"/>
    </source>
</evidence>
<dbReference type="Proteomes" id="UP000266552">
    <property type="component" value="Chromosome"/>
</dbReference>
<feature type="domain" description="Cupin type-1" evidence="2">
    <location>
        <begin position="21"/>
        <end position="103"/>
    </location>
</feature>
<evidence type="ECO:0000313" key="3">
    <source>
        <dbReference type="EMBL" id="AYB43620.1"/>
    </source>
</evidence>
<dbReference type="Gene3D" id="2.60.120.10">
    <property type="entry name" value="Jelly Rolls"/>
    <property type="match status" value="1"/>
</dbReference>
<dbReference type="EMBL" id="CP032412">
    <property type="protein sequence ID" value="AYB43620.1"/>
    <property type="molecule type" value="Genomic_DNA"/>
</dbReference>
<evidence type="ECO:0000256" key="1">
    <source>
        <dbReference type="SAM" id="MobiDB-lite"/>
    </source>
</evidence>
<feature type="region of interest" description="Disordered" evidence="1">
    <location>
        <begin position="157"/>
        <end position="188"/>
    </location>
</feature>
<dbReference type="InterPro" id="IPR011051">
    <property type="entry name" value="RmlC_Cupin_sf"/>
</dbReference>
<dbReference type="KEGG" id="plw:D5F53_10110"/>
<organism evidence="3 4">
    <name type="scientific">Paenibacillus lautus</name>
    <name type="common">Bacillus lautus</name>
    <dbReference type="NCBI Taxonomy" id="1401"/>
    <lineage>
        <taxon>Bacteria</taxon>
        <taxon>Bacillati</taxon>
        <taxon>Bacillota</taxon>
        <taxon>Bacilli</taxon>
        <taxon>Bacillales</taxon>
        <taxon>Paenibacillaceae</taxon>
        <taxon>Paenibacillus</taxon>
    </lineage>
</organism>
<dbReference type="InterPro" id="IPR006045">
    <property type="entry name" value="Cupin_1"/>
</dbReference>
<dbReference type="AlphaFoldDB" id="A0A385TGE4"/>
<dbReference type="InterPro" id="IPR014710">
    <property type="entry name" value="RmlC-like_jellyroll"/>
</dbReference>
<evidence type="ECO:0000313" key="4">
    <source>
        <dbReference type="Proteomes" id="UP000266552"/>
    </source>
</evidence>
<proteinExistence type="predicted"/>
<reference evidence="3 4" key="1">
    <citation type="submission" date="2018-09" db="EMBL/GenBank/DDBJ databases">
        <title>Genome Sequence of Paenibacillus lautus Strain E7593-69, Azo Dye-Degrading Bacteria, Isolated from Commercial Tattoo Inks.</title>
        <authorList>
            <person name="Nho S.W."/>
            <person name="Kim S.-J."/>
            <person name="Kweon O."/>
            <person name="Cerniglia C.E."/>
        </authorList>
    </citation>
    <scope>NUCLEOTIDE SEQUENCE [LARGE SCALE GENOMIC DNA]</scope>
    <source>
        <strain evidence="3 4">E7593-69</strain>
    </source>
</reference>
<name>A0A385TGE4_PAELA</name>
<feature type="region of interest" description="Disordered" evidence="1">
    <location>
        <begin position="1"/>
        <end position="20"/>
    </location>
</feature>
<protein>
    <submittedName>
        <fullName evidence="3">Cupin domain-containing protein</fullName>
    </submittedName>
</protein>
<feature type="compositionally biased region" description="Polar residues" evidence="1">
    <location>
        <begin position="179"/>
        <end position="188"/>
    </location>
</feature>
<accession>A0A385TGE4</accession>
<gene>
    <name evidence="3" type="ORF">D5F53_10110</name>
</gene>